<feature type="compositionally biased region" description="Pro residues" evidence="1">
    <location>
        <begin position="250"/>
        <end position="262"/>
    </location>
</feature>
<organism evidence="2 3">
    <name type="scientific">Fusarium equiseti</name>
    <name type="common">Fusarium scirpi</name>
    <dbReference type="NCBI Taxonomy" id="61235"/>
    <lineage>
        <taxon>Eukaryota</taxon>
        <taxon>Fungi</taxon>
        <taxon>Dikarya</taxon>
        <taxon>Ascomycota</taxon>
        <taxon>Pezizomycotina</taxon>
        <taxon>Sordariomycetes</taxon>
        <taxon>Hypocreomycetidae</taxon>
        <taxon>Hypocreales</taxon>
        <taxon>Nectriaceae</taxon>
        <taxon>Fusarium</taxon>
        <taxon>Fusarium incarnatum-equiseti species complex</taxon>
    </lineage>
</organism>
<feature type="region of interest" description="Disordered" evidence="1">
    <location>
        <begin position="43"/>
        <end position="267"/>
    </location>
</feature>
<feature type="region of interest" description="Disordered" evidence="1">
    <location>
        <begin position="306"/>
        <end position="600"/>
    </location>
</feature>
<evidence type="ECO:0000256" key="1">
    <source>
        <dbReference type="SAM" id="MobiDB-lite"/>
    </source>
</evidence>
<feature type="compositionally biased region" description="Basic residues" evidence="1">
    <location>
        <begin position="426"/>
        <end position="441"/>
    </location>
</feature>
<reference evidence="2" key="1">
    <citation type="submission" date="2021-05" db="EMBL/GenBank/DDBJ databases">
        <authorList>
            <person name="Khan N."/>
        </authorList>
    </citation>
    <scope>NUCLEOTIDE SEQUENCE</scope>
</reference>
<feature type="compositionally biased region" description="Basic and acidic residues" evidence="1">
    <location>
        <begin position="571"/>
        <end position="582"/>
    </location>
</feature>
<dbReference type="Proteomes" id="UP000693738">
    <property type="component" value="Unassembled WGS sequence"/>
</dbReference>
<accession>A0A8J2N6A4</accession>
<feature type="compositionally biased region" description="Polar residues" evidence="1">
    <location>
        <begin position="306"/>
        <end position="331"/>
    </location>
</feature>
<feature type="compositionally biased region" description="Basic and acidic residues" evidence="1">
    <location>
        <begin position="531"/>
        <end position="547"/>
    </location>
</feature>
<gene>
    <name evidence="2" type="ORF">FEQUK3_LOCUS560</name>
</gene>
<feature type="compositionally biased region" description="Basic and acidic residues" evidence="1">
    <location>
        <begin position="372"/>
        <end position="389"/>
    </location>
</feature>
<feature type="compositionally biased region" description="Basic and acidic residues" evidence="1">
    <location>
        <begin position="474"/>
        <end position="487"/>
    </location>
</feature>
<sequence>MPPVIILDSDDDEDDIGYSPPRHVQAPVSPVRAEVEAASDSFARVSGATTSTDPSFFQNIYDEQNDAARGFVPDPTAGSHDQDQRSVSSSDMTAPAPFKRTVTGLVGTSPSSTRDQGNAGLQRMSDGNAADEWTQASTPGRRKAPMAVMDDPWDVPSSPDERPAKPRIKIKLKRSGAHSDSATYSPYAQELNSVAKAQGSKSERPDASPANDRKRRKVQHPGASFQGSNEVDLVTIPFNHDHEGGYHESQPPPTPSMLPPTMPVDEGASFFIAPNTLTDTQKLEYESVQLPSSYSQNHQLPPVRQFNIQNLASSGEATNVNTPRSNATYLMSTAPPPPPASSVMDPPRAAIGRPTGQQWDSSPDVIAAIDSPPREKATKPQEQARRDAAPELADDEFVELQQTEQADLPVIQEIASDNYDSEKMAKPTKAKKSRGRPKKKAHAEEDVAVTDPLEALPGVDGSVTKTRKKRGRPRKSDQVDAKEESSKPDPSLSTNDASLSEDAVQPEKRTKIEIEETETKVELAEDEDTNDSFKADGPDSPAIKETDSNLSTRSISSMDDNATSKTPDAPATKKEEKSEKQKVGSRGSTPSKGLSSIINKPVYRVGLSKKSRIAPLLKCLRKE</sequence>
<feature type="compositionally biased region" description="Polar residues" evidence="1">
    <location>
        <begin position="106"/>
        <end position="116"/>
    </location>
</feature>
<feature type="compositionally biased region" description="Polar residues" evidence="1">
    <location>
        <begin position="586"/>
        <end position="598"/>
    </location>
</feature>
<protein>
    <submittedName>
        <fullName evidence="2">Uncharacterized protein</fullName>
    </submittedName>
</protein>
<feature type="compositionally biased region" description="Polar residues" evidence="1">
    <location>
        <begin position="548"/>
        <end position="566"/>
    </location>
</feature>
<dbReference type="EMBL" id="CAJSTJ010000022">
    <property type="protein sequence ID" value="CAG7554856.1"/>
    <property type="molecule type" value="Genomic_DNA"/>
</dbReference>
<feature type="region of interest" description="Disordered" evidence="1">
    <location>
        <begin position="1"/>
        <end position="30"/>
    </location>
</feature>
<comment type="caution">
    <text evidence="2">The sequence shown here is derived from an EMBL/GenBank/DDBJ whole genome shotgun (WGS) entry which is preliminary data.</text>
</comment>
<dbReference type="AlphaFoldDB" id="A0A8J2N6A4"/>
<feature type="compositionally biased region" description="Basic residues" evidence="1">
    <location>
        <begin position="165"/>
        <end position="176"/>
    </location>
</feature>
<name>A0A8J2N6A4_FUSEQ</name>
<feature type="compositionally biased region" description="Basic and acidic residues" evidence="1">
    <location>
        <begin position="505"/>
        <end position="523"/>
    </location>
</feature>
<evidence type="ECO:0000313" key="2">
    <source>
        <dbReference type="EMBL" id="CAG7554856.1"/>
    </source>
</evidence>
<feature type="compositionally biased region" description="Polar residues" evidence="1">
    <location>
        <begin position="178"/>
        <end position="192"/>
    </location>
</feature>
<evidence type="ECO:0000313" key="3">
    <source>
        <dbReference type="Proteomes" id="UP000693738"/>
    </source>
</evidence>
<feature type="compositionally biased region" description="Polar residues" evidence="1">
    <location>
        <begin position="47"/>
        <end position="62"/>
    </location>
</feature>
<proteinExistence type="predicted"/>